<comment type="caution">
    <text evidence="1">The sequence shown here is derived from an EMBL/GenBank/DDBJ whole genome shotgun (WGS) entry which is preliminary data.</text>
</comment>
<reference evidence="1 2" key="1">
    <citation type="submission" date="2024-10" db="EMBL/GenBank/DDBJ databases">
        <title>The Natural Products Discovery Center: Release of the First 8490 Sequenced Strains for Exploring Actinobacteria Biosynthetic Diversity.</title>
        <authorList>
            <person name="Kalkreuter E."/>
            <person name="Kautsar S.A."/>
            <person name="Yang D."/>
            <person name="Bader C.D."/>
            <person name="Teijaro C.N."/>
            <person name="Fluegel L."/>
            <person name="Davis C.M."/>
            <person name="Simpson J.R."/>
            <person name="Lauterbach L."/>
            <person name="Steele A.D."/>
            <person name="Gui C."/>
            <person name="Meng S."/>
            <person name="Li G."/>
            <person name="Viehrig K."/>
            <person name="Ye F."/>
            <person name="Su P."/>
            <person name="Kiefer A.F."/>
            <person name="Nichols A."/>
            <person name="Cepeda A.J."/>
            <person name="Yan W."/>
            <person name="Fan B."/>
            <person name="Jiang Y."/>
            <person name="Adhikari A."/>
            <person name="Zheng C.-J."/>
            <person name="Schuster L."/>
            <person name="Cowan T.M."/>
            <person name="Smanski M.J."/>
            <person name="Chevrette M.G."/>
            <person name="De Carvalho L.P.S."/>
            <person name="Shen B."/>
        </authorList>
    </citation>
    <scope>NUCLEOTIDE SEQUENCE [LARGE SCALE GENOMIC DNA]</scope>
    <source>
        <strain evidence="1 2">NPDC001650</strain>
    </source>
</reference>
<evidence type="ECO:0000313" key="1">
    <source>
        <dbReference type="EMBL" id="MFF4219212.1"/>
    </source>
</evidence>
<dbReference type="RefSeq" id="WP_388630386.1">
    <property type="nucleotide sequence ID" value="NZ_JBIAUT010000009.1"/>
</dbReference>
<accession>A0ABW6U2Z7</accession>
<proteinExistence type="predicted"/>
<gene>
    <name evidence="1" type="ORF">ACFYZM_23410</name>
</gene>
<keyword evidence="2" id="KW-1185">Reference proteome</keyword>
<sequence>MLRDTAFALKTVTPTPDGGYVVRWDHLTVCVTDQTLASLTASGAVFG</sequence>
<protein>
    <submittedName>
        <fullName evidence="1">Uncharacterized protein</fullName>
    </submittedName>
</protein>
<organism evidence="1 2">
    <name type="scientific">Streptomyces nondiastaticus</name>
    <dbReference type="NCBI Taxonomy" id="3154512"/>
    <lineage>
        <taxon>Bacteria</taxon>
        <taxon>Bacillati</taxon>
        <taxon>Actinomycetota</taxon>
        <taxon>Actinomycetes</taxon>
        <taxon>Kitasatosporales</taxon>
        <taxon>Streptomycetaceae</taxon>
        <taxon>Streptomyces</taxon>
    </lineage>
</organism>
<dbReference type="Proteomes" id="UP001602123">
    <property type="component" value="Unassembled WGS sequence"/>
</dbReference>
<evidence type="ECO:0000313" key="2">
    <source>
        <dbReference type="Proteomes" id="UP001602123"/>
    </source>
</evidence>
<name>A0ABW6U2Z7_9ACTN</name>
<dbReference type="EMBL" id="JBIAUT010000009">
    <property type="protein sequence ID" value="MFF4219212.1"/>
    <property type="molecule type" value="Genomic_DNA"/>
</dbReference>